<dbReference type="InterPro" id="IPR019786">
    <property type="entry name" value="Zinc_finger_PHD-type_CS"/>
</dbReference>
<dbReference type="GO" id="GO:0008270">
    <property type="term" value="F:zinc ion binding"/>
    <property type="evidence" value="ECO:0007669"/>
    <property type="project" value="UniProtKB-KW"/>
</dbReference>
<feature type="compositionally biased region" description="Basic and acidic residues" evidence="5">
    <location>
        <begin position="492"/>
        <end position="504"/>
    </location>
</feature>
<dbReference type="Pfam" id="PF00628">
    <property type="entry name" value="PHD"/>
    <property type="match status" value="1"/>
</dbReference>
<sequence>MARRTVTASTRASAIASPTPHPTQTPVPSSSNPDLALLRRQWKWAAFSQLFYTFSRLFAVDDVTLTDIEEDLVHSRAIVLPRIMARLLGTLSGDRKTNLDNWQSALRRQYMRRKPEANPIGPEPPRTSGSYEEPYIQLSSRLQSTAEPEHEPKVEDAEDPVPESAQKDTGPSSDAMDGRTDGRRTEAPSSPAPSSSEAKQGHPVDSANTSSPATAAEQPPSKDWLDLPMLEKLESMHTVVEWHFDHPARLRKIMRDDDEGANWRIEPIGYDSKANAYWLIGPDRLWIQRVPPKPPRPPKRKRAPAKSTTRKGKQAQTSRAAEPAYEEEEEPEEDVPASKAPRTRGSRATRQTKSAATPATPGPRKGDRAAKRQANIKLDAQAKAFEEYQRQAALDAKQRPTKRQKTERSPTKAPPRPTGTRVSSRLRGSTVDEEWQQVPEEWLKEDEEQPVARGSVARRTRGAAAAARATTGLESDADSISELTSLSDEQEDRTLINDEQKEPVPEPVPESADVAKRSSERVQPELPADFVEWEAICVTLYEWEHVAEQFAGSNHYAEKALYKRLVNDIVPAVTAELREIERKKKLEEAIVHRKRSSRIATKESVREQARMEAERRAEEEKALARAKRAEARQKQEEESRRRREEARERRRKEREEKEQKALQEEVQQTADSSSKPNGSAAPTHDALQLQDLAQSSSGTTSGIQTPSGSDWEVHCEVCRKRGINIDNDVPLVQCEVCKKWQHQQCHDRVDEANGRRRRNWNHPDYHFMCQACQPTPSHTYATGSGQHSASTNPGYPSKNITLQWNHSRSSNVYPSPATGTLPYPGTGSYIGNPSYAPLNGHSHYPPPTQPGPVSGSQQFTPIQFDYYQPPQHSVPANPGPSQYNQSSYGSPYGSYMQPALAAPAPLQGQIPSARWNTATPATNGYHTNGYPPIEPRLPPSQALPTGPRVDPRIPAANIQQSYRPQLQPRQTMDFTPS</sequence>
<feature type="domain" description="PHD-type" evidence="6">
    <location>
        <begin position="712"/>
        <end position="775"/>
    </location>
</feature>
<dbReference type="Proteomes" id="UP000030669">
    <property type="component" value="Unassembled WGS sequence"/>
</dbReference>
<feature type="compositionally biased region" description="Low complexity" evidence="5">
    <location>
        <begin position="187"/>
        <end position="198"/>
    </location>
</feature>
<dbReference type="PANTHER" id="PTHR14296:SF3">
    <property type="entry name" value="DIKAR, ISOFORM F"/>
    <property type="match status" value="1"/>
</dbReference>
<dbReference type="RefSeq" id="XP_007867461.1">
    <property type="nucleotide sequence ID" value="XM_007869270.1"/>
</dbReference>
<keyword evidence="1" id="KW-0479">Metal-binding</keyword>
<keyword evidence="2 4" id="KW-0863">Zinc-finger</keyword>
<feature type="compositionally biased region" description="Polar residues" evidence="5">
    <location>
        <begin position="137"/>
        <end position="146"/>
    </location>
</feature>
<feature type="compositionally biased region" description="Polar residues" evidence="5">
    <location>
        <begin position="1"/>
        <end position="12"/>
    </location>
</feature>
<evidence type="ECO:0000256" key="2">
    <source>
        <dbReference type="ARBA" id="ARBA00022771"/>
    </source>
</evidence>
<dbReference type="InterPro" id="IPR019787">
    <property type="entry name" value="Znf_PHD-finger"/>
</dbReference>
<evidence type="ECO:0000256" key="4">
    <source>
        <dbReference type="PROSITE-ProRule" id="PRU00146"/>
    </source>
</evidence>
<evidence type="ECO:0000313" key="7">
    <source>
        <dbReference type="EMBL" id="EPQ54130.1"/>
    </source>
</evidence>
<dbReference type="SUPFAM" id="SSF57903">
    <property type="entry name" value="FYVE/PHD zinc finger"/>
    <property type="match status" value="1"/>
</dbReference>
<dbReference type="KEGG" id="gtr:GLOTRDRAFT_139515"/>
<feature type="region of interest" description="Disordered" evidence="5">
    <location>
        <begin position="1"/>
        <end position="32"/>
    </location>
</feature>
<evidence type="ECO:0000256" key="3">
    <source>
        <dbReference type="ARBA" id="ARBA00022833"/>
    </source>
</evidence>
<evidence type="ECO:0000259" key="6">
    <source>
        <dbReference type="PROSITE" id="PS50016"/>
    </source>
</evidence>
<dbReference type="OMA" id="SQFFYTF"/>
<dbReference type="InterPro" id="IPR011011">
    <property type="entry name" value="Znf_FYVE_PHD"/>
</dbReference>
<dbReference type="SMART" id="SM00249">
    <property type="entry name" value="PHD"/>
    <property type="match status" value="1"/>
</dbReference>
<feature type="region of interest" description="Disordered" evidence="5">
    <location>
        <begin position="110"/>
        <end position="227"/>
    </location>
</feature>
<dbReference type="STRING" id="670483.S7RIH9"/>
<dbReference type="Gene3D" id="3.30.40.10">
    <property type="entry name" value="Zinc/RING finger domain, C3HC4 (zinc finger)"/>
    <property type="match status" value="1"/>
</dbReference>
<gene>
    <name evidence="7" type="ORF">GLOTRDRAFT_139515</name>
</gene>
<feature type="compositionally biased region" description="Basic and acidic residues" evidence="5">
    <location>
        <begin position="600"/>
        <end position="663"/>
    </location>
</feature>
<keyword evidence="8" id="KW-1185">Reference proteome</keyword>
<dbReference type="CDD" id="cd15489">
    <property type="entry name" value="PHD_SF"/>
    <property type="match status" value="1"/>
</dbReference>
<protein>
    <recommendedName>
        <fullName evidence="6">PHD-type domain-containing protein</fullName>
    </recommendedName>
</protein>
<evidence type="ECO:0000313" key="8">
    <source>
        <dbReference type="Proteomes" id="UP000030669"/>
    </source>
</evidence>
<proteinExistence type="predicted"/>
<feature type="region of interest" description="Disordered" evidence="5">
    <location>
        <begin position="594"/>
        <end position="683"/>
    </location>
</feature>
<dbReference type="InterPro" id="IPR013083">
    <property type="entry name" value="Znf_RING/FYVE/PHD"/>
</dbReference>
<feature type="compositionally biased region" description="Polar residues" evidence="5">
    <location>
        <begin position="348"/>
        <end position="357"/>
    </location>
</feature>
<dbReference type="PROSITE" id="PS50016">
    <property type="entry name" value="ZF_PHD_2"/>
    <property type="match status" value="1"/>
</dbReference>
<dbReference type="PROSITE" id="PS01359">
    <property type="entry name" value="ZF_PHD_1"/>
    <property type="match status" value="1"/>
</dbReference>
<reference evidence="7 8" key="1">
    <citation type="journal article" date="2012" name="Science">
        <title>The Paleozoic origin of enzymatic lignin decomposition reconstructed from 31 fungal genomes.</title>
        <authorList>
            <person name="Floudas D."/>
            <person name="Binder M."/>
            <person name="Riley R."/>
            <person name="Barry K."/>
            <person name="Blanchette R.A."/>
            <person name="Henrissat B."/>
            <person name="Martinez A.T."/>
            <person name="Otillar R."/>
            <person name="Spatafora J.W."/>
            <person name="Yadav J.S."/>
            <person name="Aerts A."/>
            <person name="Benoit I."/>
            <person name="Boyd A."/>
            <person name="Carlson A."/>
            <person name="Copeland A."/>
            <person name="Coutinho P.M."/>
            <person name="de Vries R.P."/>
            <person name="Ferreira P."/>
            <person name="Findley K."/>
            <person name="Foster B."/>
            <person name="Gaskell J."/>
            <person name="Glotzer D."/>
            <person name="Gorecki P."/>
            <person name="Heitman J."/>
            <person name="Hesse C."/>
            <person name="Hori C."/>
            <person name="Igarashi K."/>
            <person name="Jurgens J.A."/>
            <person name="Kallen N."/>
            <person name="Kersten P."/>
            <person name="Kohler A."/>
            <person name="Kuees U."/>
            <person name="Kumar T.K.A."/>
            <person name="Kuo A."/>
            <person name="LaButti K."/>
            <person name="Larrondo L.F."/>
            <person name="Lindquist E."/>
            <person name="Ling A."/>
            <person name="Lombard V."/>
            <person name="Lucas S."/>
            <person name="Lundell T."/>
            <person name="Martin R."/>
            <person name="McLaughlin D.J."/>
            <person name="Morgenstern I."/>
            <person name="Morin E."/>
            <person name="Murat C."/>
            <person name="Nagy L.G."/>
            <person name="Nolan M."/>
            <person name="Ohm R.A."/>
            <person name="Patyshakuliyeva A."/>
            <person name="Rokas A."/>
            <person name="Ruiz-Duenas F.J."/>
            <person name="Sabat G."/>
            <person name="Salamov A."/>
            <person name="Samejima M."/>
            <person name="Schmutz J."/>
            <person name="Slot J.C."/>
            <person name="St John F."/>
            <person name="Stenlid J."/>
            <person name="Sun H."/>
            <person name="Sun S."/>
            <person name="Syed K."/>
            <person name="Tsang A."/>
            <person name="Wiebenga A."/>
            <person name="Young D."/>
            <person name="Pisabarro A."/>
            <person name="Eastwood D.C."/>
            <person name="Martin F."/>
            <person name="Cullen D."/>
            <person name="Grigoriev I.V."/>
            <person name="Hibbett D.S."/>
        </authorList>
    </citation>
    <scope>NUCLEOTIDE SEQUENCE [LARGE SCALE GENOMIC DNA]</scope>
    <source>
        <strain evidence="7 8">ATCC 11539</strain>
    </source>
</reference>
<feature type="compositionally biased region" description="Low complexity" evidence="5">
    <location>
        <begin position="462"/>
        <end position="472"/>
    </location>
</feature>
<feature type="region of interest" description="Disordered" evidence="5">
    <location>
        <begin position="837"/>
        <end position="857"/>
    </location>
</feature>
<feature type="region of interest" description="Disordered" evidence="5">
    <location>
        <begin position="286"/>
        <end position="521"/>
    </location>
</feature>
<dbReference type="GeneID" id="19304272"/>
<evidence type="ECO:0000256" key="1">
    <source>
        <dbReference type="ARBA" id="ARBA00022723"/>
    </source>
</evidence>
<feature type="compositionally biased region" description="Acidic residues" evidence="5">
    <location>
        <begin position="324"/>
        <end position="335"/>
    </location>
</feature>
<keyword evidence="3" id="KW-0862">Zinc</keyword>
<feature type="compositionally biased region" description="Basic and acidic residues" evidence="5">
    <location>
        <begin position="176"/>
        <end position="186"/>
    </location>
</feature>
<feature type="compositionally biased region" description="Polar residues" evidence="5">
    <location>
        <begin position="666"/>
        <end position="677"/>
    </location>
</feature>
<evidence type="ECO:0000256" key="5">
    <source>
        <dbReference type="SAM" id="MobiDB-lite"/>
    </source>
</evidence>
<organism evidence="7 8">
    <name type="scientific">Gloeophyllum trabeum (strain ATCC 11539 / FP-39264 / Madison 617)</name>
    <name type="common">Brown rot fungus</name>
    <dbReference type="NCBI Taxonomy" id="670483"/>
    <lineage>
        <taxon>Eukaryota</taxon>
        <taxon>Fungi</taxon>
        <taxon>Dikarya</taxon>
        <taxon>Basidiomycota</taxon>
        <taxon>Agaricomycotina</taxon>
        <taxon>Agaricomycetes</taxon>
        <taxon>Gloeophyllales</taxon>
        <taxon>Gloeophyllaceae</taxon>
        <taxon>Gloeophyllum</taxon>
    </lineage>
</organism>
<accession>S7RIH9</accession>
<dbReference type="AlphaFoldDB" id="S7RIH9"/>
<dbReference type="OrthoDB" id="303107at2759"/>
<dbReference type="GO" id="GO:0031213">
    <property type="term" value="C:RSF complex"/>
    <property type="evidence" value="ECO:0007669"/>
    <property type="project" value="InterPro"/>
</dbReference>
<feature type="region of interest" description="Disordered" evidence="5">
    <location>
        <begin position="931"/>
        <end position="977"/>
    </location>
</feature>
<dbReference type="InterPro" id="IPR028938">
    <property type="entry name" value="Rsf1-like"/>
</dbReference>
<dbReference type="PANTHER" id="PTHR14296">
    <property type="entry name" value="REMODELING AND SPACING FACTOR 1"/>
    <property type="match status" value="1"/>
</dbReference>
<dbReference type="InterPro" id="IPR001965">
    <property type="entry name" value="Znf_PHD"/>
</dbReference>
<dbReference type="HOGENOM" id="CLU_004503_0_0_1"/>
<dbReference type="eggNOG" id="ENOG502RATP">
    <property type="taxonomic scope" value="Eukaryota"/>
</dbReference>
<dbReference type="GO" id="GO:0006355">
    <property type="term" value="P:regulation of DNA-templated transcription"/>
    <property type="evidence" value="ECO:0007669"/>
    <property type="project" value="InterPro"/>
</dbReference>
<feature type="compositionally biased region" description="Basic residues" evidence="5">
    <location>
        <begin position="296"/>
        <end position="313"/>
    </location>
</feature>
<feature type="compositionally biased region" description="Polar residues" evidence="5">
    <location>
        <begin position="957"/>
        <end position="977"/>
    </location>
</feature>
<name>S7RIH9_GLOTA</name>
<dbReference type="EMBL" id="KB469304">
    <property type="protein sequence ID" value="EPQ54130.1"/>
    <property type="molecule type" value="Genomic_DNA"/>
</dbReference>